<organism evidence="1 2">
    <name type="scientific">Roseimaritima multifibrata</name>
    <dbReference type="NCBI Taxonomy" id="1930274"/>
    <lineage>
        <taxon>Bacteria</taxon>
        <taxon>Pseudomonadati</taxon>
        <taxon>Planctomycetota</taxon>
        <taxon>Planctomycetia</taxon>
        <taxon>Pirellulales</taxon>
        <taxon>Pirellulaceae</taxon>
        <taxon>Roseimaritima</taxon>
    </lineage>
</organism>
<dbReference type="InterPro" id="IPR017850">
    <property type="entry name" value="Alkaline_phosphatase_core_sf"/>
</dbReference>
<dbReference type="Proteomes" id="UP000320672">
    <property type="component" value="Chromosome"/>
</dbReference>
<dbReference type="Pfam" id="PF07394">
    <property type="entry name" value="DUF1501"/>
    <property type="match status" value="1"/>
</dbReference>
<dbReference type="PANTHER" id="PTHR43737">
    <property type="entry name" value="BLL7424 PROTEIN"/>
    <property type="match status" value="1"/>
</dbReference>
<proteinExistence type="predicted"/>
<evidence type="ECO:0000313" key="2">
    <source>
        <dbReference type="Proteomes" id="UP000320672"/>
    </source>
</evidence>
<dbReference type="PROSITE" id="PS51318">
    <property type="entry name" value="TAT"/>
    <property type="match status" value="1"/>
</dbReference>
<dbReference type="RefSeq" id="WP_145350472.1">
    <property type="nucleotide sequence ID" value="NZ_CP036262.1"/>
</dbReference>
<name>A0A517MBD8_9BACT</name>
<dbReference type="EMBL" id="CP036262">
    <property type="protein sequence ID" value="QDS92203.1"/>
    <property type="molecule type" value="Genomic_DNA"/>
</dbReference>
<dbReference type="KEGG" id="rml:FF011L_09400"/>
<evidence type="ECO:0000313" key="1">
    <source>
        <dbReference type="EMBL" id="QDS92203.1"/>
    </source>
</evidence>
<accession>A0A517MBD8</accession>
<sequence length="458" mass="49661">MLNLISRGKSHTCNGTTRRDFLQAGTLGAIGFGLPQLLAAKEAGLTDKSKDNRSCIMIFNLGAPSQLDTFDMKPQAPAEIRGPFQPIATKGDFQISEILPGHAKVADKFSIVRSCYHNAAAVHDAGWQMMQTGRQFTGGVNYPHAGAVLQYLKGRRTDLPAHVVLPETMGRGGGNLPNGQAGGFLGKAYDPFALMADPSQPNFKVPDLLPPDSLGDIRIDRRRRMRAAIEGKMRSFEATESAALMDKNFAAAYRLMNSPQARSAFDLTKEPTAVRERYGMNRFGQCCLLSRRLVEAGVRFVTVNTFLTVFNELTWDIHGSKPFTTIEGMKNIVAPMYDQGYSALIEDLADRGMLEDTMVCGLAEFGRTPKVNPAGGRDHWPQCFSCTFAGGGVQGGRAIGASDPIGGVPADRPAPPSEIIATIFHSLGLDLHAELPGPGGRPFPLVDFGFREIRELFS</sequence>
<dbReference type="InterPro" id="IPR006311">
    <property type="entry name" value="TAT_signal"/>
</dbReference>
<protein>
    <recommendedName>
        <fullName evidence="3">Sulfatase</fullName>
    </recommendedName>
</protein>
<reference evidence="1 2" key="1">
    <citation type="submission" date="2019-02" db="EMBL/GenBank/DDBJ databases">
        <title>Deep-cultivation of Planctomycetes and their phenomic and genomic characterization uncovers novel biology.</title>
        <authorList>
            <person name="Wiegand S."/>
            <person name="Jogler M."/>
            <person name="Boedeker C."/>
            <person name="Pinto D."/>
            <person name="Vollmers J."/>
            <person name="Rivas-Marin E."/>
            <person name="Kohn T."/>
            <person name="Peeters S.H."/>
            <person name="Heuer A."/>
            <person name="Rast P."/>
            <person name="Oberbeckmann S."/>
            <person name="Bunk B."/>
            <person name="Jeske O."/>
            <person name="Meyerdierks A."/>
            <person name="Storesund J.E."/>
            <person name="Kallscheuer N."/>
            <person name="Luecker S."/>
            <person name="Lage O.M."/>
            <person name="Pohl T."/>
            <person name="Merkel B.J."/>
            <person name="Hornburger P."/>
            <person name="Mueller R.-W."/>
            <person name="Bruemmer F."/>
            <person name="Labrenz M."/>
            <person name="Spormann A.M."/>
            <person name="Op den Camp H."/>
            <person name="Overmann J."/>
            <person name="Amann R."/>
            <person name="Jetten M.S.M."/>
            <person name="Mascher T."/>
            <person name="Medema M.H."/>
            <person name="Devos D.P."/>
            <person name="Kaster A.-K."/>
            <person name="Ovreas L."/>
            <person name="Rohde M."/>
            <person name="Galperin M.Y."/>
            <person name="Jogler C."/>
        </authorList>
    </citation>
    <scope>NUCLEOTIDE SEQUENCE [LARGE SCALE GENOMIC DNA]</scope>
    <source>
        <strain evidence="1 2">FF011L</strain>
    </source>
</reference>
<keyword evidence="2" id="KW-1185">Reference proteome</keyword>
<dbReference type="PANTHER" id="PTHR43737:SF1">
    <property type="entry name" value="DUF1501 DOMAIN-CONTAINING PROTEIN"/>
    <property type="match status" value="1"/>
</dbReference>
<evidence type="ECO:0008006" key="3">
    <source>
        <dbReference type="Google" id="ProtNLM"/>
    </source>
</evidence>
<gene>
    <name evidence="1" type="ORF">FF011L_09400</name>
</gene>
<dbReference type="OrthoDB" id="127333at2"/>
<dbReference type="SUPFAM" id="SSF53649">
    <property type="entry name" value="Alkaline phosphatase-like"/>
    <property type="match status" value="1"/>
</dbReference>
<dbReference type="InterPro" id="IPR010869">
    <property type="entry name" value="DUF1501"/>
</dbReference>
<dbReference type="AlphaFoldDB" id="A0A517MBD8"/>